<keyword evidence="4" id="KW-1185">Reference proteome</keyword>
<evidence type="ECO:0000313" key="4">
    <source>
        <dbReference type="Proteomes" id="UP001634747"/>
    </source>
</evidence>
<comment type="similarity">
    <text evidence="1 2">Belongs to the OprB family.</text>
</comment>
<evidence type="ECO:0000256" key="2">
    <source>
        <dbReference type="RuleBase" id="RU363072"/>
    </source>
</evidence>
<dbReference type="Proteomes" id="UP001634747">
    <property type="component" value="Unassembled WGS sequence"/>
</dbReference>
<evidence type="ECO:0000256" key="1">
    <source>
        <dbReference type="ARBA" id="ARBA00008769"/>
    </source>
</evidence>
<gene>
    <name evidence="3" type="ORF">ACK2TP_13540</name>
</gene>
<dbReference type="RefSeq" id="WP_344686729.1">
    <property type="nucleotide sequence ID" value="NZ_BAABBH010000001.1"/>
</dbReference>
<name>A0ABW9KMJ9_9BACT</name>
<dbReference type="Pfam" id="PF04966">
    <property type="entry name" value="OprB"/>
    <property type="match status" value="1"/>
</dbReference>
<proteinExistence type="inferred from homology"/>
<dbReference type="InterPro" id="IPR038673">
    <property type="entry name" value="OprB_sf"/>
</dbReference>
<comment type="caution">
    <text evidence="3">The sequence shown here is derived from an EMBL/GenBank/DDBJ whole genome shotgun (WGS) entry which is preliminary data.</text>
</comment>
<sequence length="475" mass="52222">MALGFLGIVPHGVGQAAGGGNATQSLKQASEAQAQGELLTMFPHRDAAPWYIAGQANVIFQAHPSFHSPYEGVNSLHGAGEYKTSLLGTLYLGFQPWLALSHTQEHTRALRYNTDVVLDVESAGGRGLSQALGLAGFTNIDVVRNPNLGSAPYIARVQVSQTIGFTNELTDNARGPLSLGQKVPVRRLDLRVGKMSMADTFDLNGVLSDSHLQFTNWTVDNNGAWDYAADTRGYTYGAIAEYQDRKWAVRYGLALMPTVANGIDLDWAVRRARGQNMEGEWRHGFLPGKAGVQRVLAYVNNAHMGSYREAVESYESGQDARPNITAHEHFDAQKYGLGYNFEQSVTPRLRVAGRFGWNDGKTESFAYTEVEQTVSVGADYAGDGWGRTHDKVGVTFVSNAIKRDHQRYLADGGLGFILGDGKLNYGRENIVESYYNLHTWRGLYFALGLSHIDNPGYNRDRGPVWVPSVRGHVDF</sequence>
<organism evidence="3 4">
    <name type="scientific">Terriglobus aquaticus</name>
    <dbReference type="NCBI Taxonomy" id="940139"/>
    <lineage>
        <taxon>Bacteria</taxon>
        <taxon>Pseudomonadati</taxon>
        <taxon>Acidobacteriota</taxon>
        <taxon>Terriglobia</taxon>
        <taxon>Terriglobales</taxon>
        <taxon>Acidobacteriaceae</taxon>
        <taxon>Terriglobus</taxon>
    </lineage>
</organism>
<dbReference type="EMBL" id="JBJYXY010000001">
    <property type="protein sequence ID" value="MFN2976787.1"/>
    <property type="molecule type" value="Genomic_DNA"/>
</dbReference>
<dbReference type="InterPro" id="IPR007049">
    <property type="entry name" value="Carb-sel_porin_OprB"/>
</dbReference>
<reference evidence="3 4" key="1">
    <citation type="submission" date="2024-12" db="EMBL/GenBank/DDBJ databases">
        <authorList>
            <person name="Lee Y."/>
        </authorList>
    </citation>
    <scope>NUCLEOTIDE SEQUENCE [LARGE SCALE GENOMIC DNA]</scope>
    <source>
        <strain evidence="3 4">03SUJ4</strain>
    </source>
</reference>
<dbReference type="Gene3D" id="2.40.160.180">
    <property type="entry name" value="Carbohydrate-selective porin OprB"/>
    <property type="match status" value="1"/>
</dbReference>
<accession>A0ABW9KMJ9</accession>
<evidence type="ECO:0000313" key="3">
    <source>
        <dbReference type="EMBL" id="MFN2976787.1"/>
    </source>
</evidence>
<protein>
    <submittedName>
        <fullName evidence="3">Carbohydrate porin</fullName>
    </submittedName>
</protein>